<dbReference type="InterPro" id="IPR036282">
    <property type="entry name" value="Glutathione-S-Trfase_C_sf"/>
</dbReference>
<organism evidence="2 3">
    <name type="scientific">Qipengyuania algicida</name>
    <dbReference type="NCBI Taxonomy" id="1836209"/>
    <lineage>
        <taxon>Bacteria</taxon>
        <taxon>Pseudomonadati</taxon>
        <taxon>Pseudomonadota</taxon>
        <taxon>Alphaproteobacteria</taxon>
        <taxon>Sphingomonadales</taxon>
        <taxon>Erythrobacteraceae</taxon>
        <taxon>Qipengyuania</taxon>
    </lineage>
</organism>
<dbReference type="Proteomes" id="UP000439780">
    <property type="component" value="Unassembled WGS sequence"/>
</dbReference>
<dbReference type="PANTHER" id="PTHR44051">
    <property type="entry name" value="GLUTATHIONE S-TRANSFERASE-RELATED"/>
    <property type="match status" value="1"/>
</dbReference>
<dbReference type="Gene3D" id="3.40.30.10">
    <property type="entry name" value="Glutaredoxin"/>
    <property type="match status" value="1"/>
</dbReference>
<evidence type="ECO:0000313" key="2">
    <source>
        <dbReference type="EMBL" id="MXP27251.1"/>
    </source>
</evidence>
<proteinExistence type="predicted"/>
<dbReference type="InterPro" id="IPR036249">
    <property type="entry name" value="Thioredoxin-like_sf"/>
</dbReference>
<name>A0A845AE56_9SPHN</name>
<evidence type="ECO:0000313" key="3">
    <source>
        <dbReference type="Proteomes" id="UP000439780"/>
    </source>
</evidence>
<reference evidence="2 3" key="1">
    <citation type="submission" date="2019-12" db="EMBL/GenBank/DDBJ databases">
        <title>Genomic-based taxomic classification of the family Erythrobacteraceae.</title>
        <authorList>
            <person name="Xu L."/>
        </authorList>
    </citation>
    <scope>NUCLEOTIDE SEQUENCE [LARGE SCALE GENOMIC DNA]</scope>
    <source>
        <strain evidence="2 3">KEMB 9005-328</strain>
    </source>
</reference>
<accession>A0A845AE56</accession>
<dbReference type="GO" id="GO:0016740">
    <property type="term" value="F:transferase activity"/>
    <property type="evidence" value="ECO:0007669"/>
    <property type="project" value="UniProtKB-KW"/>
</dbReference>
<protein>
    <submittedName>
        <fullName evidence="2">Glutathione S-transferase family protein</fullName>
    </submittedName>
</protein>
<comment type="caution">
    <text evidence="2">The sequence shown here is derived from an EMBL/GenBank/DDBJ whole genome shotgun (WGS) entry which is preliminary data.</text>
</comment>
<feature type="domain" description="GST N-terminal" evidence="1">
    <location>
        <begin position="1"/>
        <end position="77"/>
    </location>
</feature>
<evidence type="ECO:0000259" key="1">
    <source>
        <dbReference type="PROSITE" id="PS50404"/>
    </source>
</evidence>
<dbReference type="Gene3D" id="1.20.1050.10">
    <property type="match status" value="1"/>
</dbReference>
<dbReference type="SUPFAM" id="SSF52833">
    <property type="entry name" value="Thioredoxin-like"/>
    <property type="match status" value="1"/>
</dbReference>
<keyword evidence="2" id="KW-0808">Transferase</keyword>
<dbReference type="PANTHER" id="PTHR44051:SF8">
    <property type="entry name" value="GLUTATHIONE S-TRANSFERASE GSTA"/>
    <property type="match status" value="1"/>
</dbReference>
<dbReference type="Pfam" id="PF13417">
    <property type="entry name" value="GST_N_3"/>
    <property type="match status" value="1"/>
</dbReference>
<dbReference type="AlphaFoldDB" id="A0A845AE56"/>
<dbReference type="InterPro" id="IPR004045">
    <property type="entry name" value="Glutathione_S-Trfase_N"/>
</dbReference>
<keyword evidence="3" id="KW-1185">Reference proteome</keyword>
<dbReference type="OrthoDB" id="9782992at2"/>
<dbReference type="CDD" id="cd00570">
    <property type="entry name" value="GST_N_family"/>
    <property type="match status" value="1"/>
</dbReference>
<dbReference type="EMBL" id="WTYA01000001">
    <property type="protein sequence ID" value="MXP27251.1"/>
    <property type="molecule type" value="Genomic_DNA"/>
</dbReference>
<dbReference type="SUPFAM" id="SSF47616">
    <property type="entry name" value="GST C-terminal domain-like"/>
    <property type="match status" value="1"/>
</dbReference>
<sequence length="213" mass="23585">MMLTLYGHPFSSYTWKALIPLYANGTEFEFREIMPGDEFIAKAHPAGKFPVLIDGKTEVFEATAIVEYLAVHHPGTAALIPADPGEAVVARMMDRFFDNYVMNVGQLVVNAYIADAQSPDPMQVKAGKDGLLRSYGWLENWLSNNSLPPHVSLVTCAAAPSLFYADWIERIPADCLRVASLRAEILALPAVARCVDDARPYRHYFPLGAPDRD</sequence>
<gene>
    <name evidence="2" type="ORF">GRI58_00245</name>
</gene>
<dbReference type="PROSITE" id="PS50404">
    <property type="entry name" value="GST_NTER"/>
    <property type="match status" value="1"/>
</dbReference>